<proteinExistence type="inferred from homology"/>
<dbReference type="GO" id="GO:0016020">
    <property type="term" value="C:membrane"/>
    <property type="evidence" value="ECO:0007669"/>
    <property type="project" value="InterPro"/>
</dbReference>
<dbReference type="FunFam" id="3.40.50.300:FF:000425">
    <property type="entry name" value="Probable ABC transporter, ATP-binding subunit"/>
    <property type="match status" value="1"/>
</dbReference>
<dbReference type="PANTHER" id="PTHR43117">
    <property type="entry name" value="OSMOPROTECTANT IMPORT ATP-BINDING PROTEIN OSMV"/>
    <property type="match status" value="1"/>
</dbReference>
<dbReference type="SMART" id="SM00382">
    <property type="entry name" value="AAA"/>
    <property type="match status" value="1"/>
</dbReference>
<dbReference type="InterPro" id="IPR003593">
    <property type="entry name" value="AAA+_ATPase"/>
</dbReference>
<keyword evidence="3" id="KW-0677">Repeat</keyword>
<sequence length="367" mass="39545">MSNVSSPPTVSAQSNPQATAEGAPVPTRASLRKEASVGARIVFDKVSKKYSGQAESAVNEFSLVIEPGEFIVFVGPSGCGKTTTMKMVNRIIEPTSGIITIDGTDIRDLDENKLRRKIGYVIQQIGLFPHMTIAENIAIVPKLLGWSKERIADRVVELLELVELDPTEYAKRYPKELSGGQQQRVGVARALAADPPVMLMDEPFGATDPITREKLQDEFLALQSRIKKTIIFVTHDFEEAIKLGDKIVILGPRTNIEQFDTPAHILAAPANDYVAEFIGSGLNLKHLALLEVADTELGPVGAAAKDAASVGIDATLRDALDAVISGDGLPILVLDENEQPTASISIEDIAKRLGAEIEAMETEEGVK</sequence>
<accession>A0A7W3JVH5</accession>
<evidence type="ECO:0000313" key="10">
    <source>
        <dbReference type="Proteomes" id="UP000524237"/>
    </source>
</evidence>
<evidence type="ECO:0000259" key="8">
    <source>
        <dbReference type="PROSITE" id="PS50893"/>
    </source>
</evidence>
<evidence type="ECO:0000256" key="7">
    <source>
        <dbReference type="SAM" id="MobiDB-lite"/>
    </source>
</evidence>
<gene>
    <name evidence="9" type="ORF">FB555_002150</name>
</gene>
<dbReference type="GO" id="GO:0015418">
    <property type="term" value="F:ABC-type quaternary ammonium compound transporting activity"/>
    <property type="evidence" value="ECO:0007669"/>
    <property type="project" value="UniProtKB-EC"/>
</dbReference>
<protein>
    <recommendedName>
        <fullName evidence="6">ABC-type quaternary amine transporter</fullName>
        <ecNumber evidence="6">7.6.2.9</ecNumber>
    </recommendedName>
</protein>
<dbReference type="EMBL" id="JACGWU010000010">
    <property type="protein sequence ID" value="MBA8830023.1"/>
    <property type="molecule type" value="Genomic_DNA"/>
</dbReference>
<dbReference type="InterPro" id="IPR005892">
    <property type="entry name" value="Gly-betaine_transp_ATP-bd"/>
</dbReference>
<dbReference type="EC" id="7.6.2.9" evidence="6"/>
<dbReference type="GO" id="GO:0005524">
    <property type="term" value="F:ATP binding"/>
    <property type="evidence" value="ECO:0007669"/>
    <property type="project" value="UniProtKB-KW"/>
</dbReference>
<dbReference type="GO" id="GO:0016887">
    <property type="term" value="F:ATP hydrolysis activity"/>
    <property type="evidence" value="ECO:0007669"/>
    <property type="project" value="InterPro"/>
</dbReference>
<evidence type="ECO:0000256" key="5">
    <source>
        <dbReference type="ARBA" id="ARBA00022840"/>
    </source>
</evidence>
<feature type="compositionally biased region" description="Polar residues" evidence="7">
    <location>
        <begin position="1"/>
        <end position="18"/>
    </location>
</feature>
<organism evidence="9 10">
    <name type="scientific">Alpinimonas psychrophila</name>
    <dbReference type="NCBI Taxonomy" id="748908"/>
    <lineage>
        <taxon>Bacteria</taxon>
        <taxon>Bacillati</taxon>
        <taxon>Actinomycetota</taxon>
        <taxon>Actinomycetes</taxon>
        <taxon>Micrococcales</taxon>
        <taxon>Microbacteriaceae</taxon>
        <taxon>Alpinimonas</taxon>
    </lineage>
</organism>
<evidence type="ECO:0000256" key="1">
    <source>
        <dbReference type="ARBA" id="ARBA00005417"/>
    </source>
</evidence>
<dbReference type="Gene3D" id="3.40.50.300">
    <property type="entry name" value="P-loop containing nucleotide triphosphate hydrolases"/>
    <property type="match status" value="1"/>
</dbReference>
<dbReference type="SUPFAM" id="SSF52540">
    <property type="entry name" value="P-loop containing nucleoside triphosphate hydrolases"/>
    <property type="match status" value="1"/>
</dbReference>
<keyword evidence="4" id="KW-0547">Nucleotide-binding</keyword>
<dbReference type="InterPro" id="IPR017871">
    <property type="entry name" value="ABC_transporter-like_CS"/>
</dbReference>
<dbReference type="AlphaFoldDB" id="A0A7W3JVH5"/>
<feature type="domain" description="ABC transporter" evidence="8">
    <location>
        <begin position="41"/>
        <end position="278"/>
    </location>
</feature>
<dbReference type="Proteomes" id="UP000524237">
    <property type="component" value="Unassembled WGS sequence"/>
</dbReference>
<dbReference type="PROSITE" id="PS00211">
    <property type="entry name" value="ABC_TRANSPORTER_1"/>
    <property type="match status" value="1"/>
</dbReference>
<comment type="similarity">
    <text evidence="1">Belongs to the ABC transporter superfamily.</text>
</comment>
<dbReference type="GO" id="GO:0031460">
    <property type="term" value="P:glycine betaine transport"/>
    <property type="evidence" value="ECO:0007669"/>
    <property type="project" value="InterPro"/>
</dbReference>
<dbReference type="Pfam" id="PF00005">
    <property type="entry name" value="ABC_tran"/>
    <property type="match status" value="1"/>
</dbReference>
<evidence type="ECO:0000256" key="2">
    <source>
        <dbReference type="ARBA" id="ARBA00022448"/>
    </source>
</evidence>
<keyword evidence="2" id="KW-0813">Transport</keyword>
<comment type="caution">
    <text evidence="9">The sequence shown here is derived from an EMBL/GenBank/DDBJ whole genome shotgun (WGS) entry which is preliminary data.</text>
</comment>
<dbReference type="InterPro" id="IPR027417">
    <property type="entry name" value="P-loop_NTPase"/>
</dbReference>
<evidence type="ECO:0000313" key="9">
    <source>
        <dbReference type="EMBL" id="MBA8830023.1"/>
    </source>
</evidence>
<reference evidence="9 10" key="1">
    <citation type="submission" date="2020-07" db="EMBL/GenBank/DDBJ databases">
        <title>Sequencing the genomes of 1000 actinobacteria strains.</title>
        <authorList>
            <person name="Klenk H.-P."/>
        </authorList>
    </citation>
    <scope>NUCLEOTIDE SEQUENCE [LARGE SCALE GENOMIC DNA]</scope>
    <source>
        <strain evidence="9 10">DSM 23737</strain>
    </source>
</reference>
<feature type="region of interest" description="Disordered" evidence="7">
    <location>
        <begin position="1"/>
        <end position="31"/>
    </location>
</feature>
<dbReference type="InterPro" id="IPR003439">
    <property type="entry name" value="ABC_transporter-like_ATP-bd"/>
</dbReference>
<keyword evidence="10" id="KW-1185">Reference proteome</keyword>
<name>A0A7W3JVH5_9MICO</name>
<keyword evidence="5 9" id="KW-0067">ATP-binding</keyword>
<evidence type="ECO:0000256" key="3">
    <source>
        <dbReference type="ARBA" id="ARBA00022737"/>
    </source>
</evidence>
<dbReference type="NCBIfam" id="TIGR01186">
    <property type="entry name" value="proV"/>
    <property type="match status" value="1"/>
</dbReference>
<evidence type="ECO:0000256" key="4">
    <source>
        <dbReference type="ARBA" id="ARBA00022741"/>
    </source>
</evidence>
<dbReference type="RefSeq" id="WP_182485432.1">
    <property type="nucleotide sequence ID" value="NZ_JACGWU010000010.1"/>
</dbReference>
<dbReference type="PROSITE" id="PS50893">
    <property type="entry name" value="ABC_TRANSPORTER_2"/>
    <property type="match status" value="1"/>
</dbReference>
<dbReference type="PANTHER" id="PTHR43117:SF4">
    <property type="entry name" value="OSMOPROTECTANT IMPORT ATP-BINDING PROTEIN OSMV"/>
    <property type="match status" value="1"/>
</dbReference>
<evidence type="ECO:0000256" key="6">
    <source>
        <dbReference type="ARBA" id="ARBA00066388"/>
    </source>
</evidence>